<dbReference type="InterPro" id="IPR029058">
    <property type="entry name" value="AB_hydrolase_fold"/>
</dbReference>
<protein>
    <submittedName>
        <fullName evidence="1">PGAP1-like protein</fullName>
    </submittedName>
</protein>
<sequence length="241" mass="25181">MTVVGSVVAVFLASLGIQRLFDQSAVADRSDLGPVLLIPGYGGNQASLSVLADRIRQSGRPAMVIALPGDGTGDLQEQVAVLRQTVDDAYSQGATSVDLIGYSAGGVVARLWAERYGKQARRIITLGSPMHGTQVATAGNTLAPDACPVACQQLAVGSSVLRPLADKPVTVPWMSIWTEQDQTVVPPDSARLDGAVNVPLQSVCPGVRVSHSELPTNHVVTSFVIQAISLQDLTVPTSTDC</sequence>
<dbReference type="EMBL" id="SLWS01000015">
    <property type="protein sequence ID" value="TCO48802.1"/>
    <property type="molecule type" value="Genomic_DNA"/>
</dbReference>
<dbReference type="Proteomes" id="UP000295680">
    <property type="component" value="Unassembled WGS sequence"/>
</dbReference>
<proteinExistence type="predicted"/>
<dbReference type="Pfam" id="PF02089">
    <property type="entry name" value="Palm_thioest"/>
    <property type="match status" value="1"/>
</dbReference>
<dbReference type="PANTHER" id="PTHR37574">
    <property type="entry name" value="LIPASE B"/>
    <property type="match status" value="1"/>
</dbReference>
<dbReference type="OrthoDB" id="8871309at2"/>
<evidence type="ECO:0000313" key="1">
    <source>
        <dbReference type="EMBL" id="TCO48802.1"/>
    </source>
</evidence>
<keyword evidence="2" id="KW-1185">Reference proteome</keyword>
<dbReference type="PANTHER" id="PTHR37574:SF1">
    <property type="entry name" value="LIPASE B"/>
    <property type="match status" value="1"/>
</dbReference>
<gene>
    <name evidence="1" type="ORF">EV192_11523</name>
</gene>
<dbReference type="SUPFAM" id="SSF53474">
    <property type="entry name" value="alpha/beta-Hydrolases"/>
    <property type="match status" value="1"/>
</dbReference>
<organism evidence="1 2">
    <name type="scientific">Actinocrispum wychmicini</name>
    <dbReference type="NCBI Taxonomy" id="1213861"/>
    <lineage>
        <taxon>Bacteria</taxon>
        <taxon>Bacillati</taxon>
        <taxon>Actinomycetota</taxon>
        <taxon>Actinomycetes</taxon>
        <taxon>Pseudonocardiales</taxon>
        <taxon>Pseudonocardiaceae</taxon>
        <taxon>Actinocrispum</taxon>
    </lineage>
</organism>
<evidence type="ECO:0000313" key="2">
    <source>
        <dbReference type="Proteomes" id="UP000295680"/>
    </source>
</evidence>
<dbReference type="AlphaFoldDB" id="A0A4R2IVP1"/>
<name>A0A4R2IVP1_9PSEU</name>
<dbReference type="Gene3D" id="3.40.50.1820">
    <property type="entry name" value="alpha/beta hydrolase"/>
    <property type="match status" value="1"/>
</dbReference>
<comment type="caution">
    <text evidence="1">The sequence shown here is derived from an EMBL/GenBank/DDBJ whole genome shotgun (WGS) entry which is preliminary data.</text>
</comment>
<reference evidence="1 2" key="1">
    <citation type="submission" date="2019-03" db="EMBL/GenBank/DDBJ databases">
        <title>Genomic Encyclopedia of Type Strains, Phase IV (KMG-IV): sequencing the most valuable type-strain genomes for metagenomic binning, comparative biology and taxonomic classification.</title>
        <authorList>
            <person name="Goeker M."/>
        </authorList>
    </citation>
    <scope>NUCLEOTIDE SEQUENCE [LARGE SCALE GENOMIC DNA]</scope>
    <source>
        <strain evidence="1 2">DSM 45934</strain>
    </source>
</reference>
<dbReference type="InterPro" id="IPR053228">
    <property type="entry name" value="Stereospecific_Lipase"/>
</dbReference>
<accession>A0A4R2IVP1</accession>